<dbReference type="Proteomes" id="UP000499080">
    <property type="component" value="Unassembled WGS sequence"/>
</dbReference>
<evidence type="ECO:0000256" key="1">
    <source>
        <dbReference type="SAM" id="MobiDB-lite"/>
    </source>
</evidence>
<feature type="compositionally biased region" description="Polar residues" evidence="1">
    <location>
        <begin position="65"/>
        <end position="78"/>
    </location>
</feature>
<protein>
    <submittedName>
        <fullName evidence="2">Uncharacterized protein</fullName>
    </submittedName>
</protein>
<name>A0A4Y2JLC4_ARAVE</name>
<proteinExistence type="predicted"/>
<keyword evidence="3" id="KW-1185">Reference proteome</keyword>
<organism evidence="2 3">
    <name type="scientific">Araneus ventricosus</name>
    <name type="common">Orbweaver spider</name>
    <name type="synonym">Epeira ventricosa</name>
    <dbReference type="NCBI Taxonomy" id="182803"/>
    <lineage>
        <taxon>Eukaryota</taxon>
        <taxon>Metazoa</taxon>
        <taxon>Ecdysozoa</taxon>
        <taxon>Arthropoda</taxon>
        <taxon>Chelicerata</taxon>
        <taxon>Arachnida</taxon>
        <taxon>Araneae</taxon>
        <taxon>Araneomorphae</taxon>
        <taxon>Entelegynae</taxon>
        <taxon>Araneoidea</taxon>
        <taxon>Araneidae</taxon>
        <taxon>Araneus</taxon>
    </lineage>
</organism>
<dbReference type="AlphaFoldDB" id="A0A4Y2JLC4"/>
<comment type="caution">
    <text evidence="2">The sequence shown here is derived from an EMBL/GenBank/DDBJ whole genome shotgun (WGS) entry which is preliminary data.</text>
</comment>
<evidence type="ECO:0000313" key="2">
    <source>
        <dbReference type="EMBL" id="GBM91181.1"/>
    </source>
</evidence>
<feature type="region of interest" description="Disordered" evidence="1">
    <location>
        <begin position="65"/>
        <end position="110"/>
    </location>
</feature>
<evidence type="ECO:0000313" key="3">
    <source>
        <dbReference type="Proteomes" id="UP000499080"/>
    </source>
</evidence>
<reference evidence="2 3" key="1">
    <citation type="journal article" date="2019" name="Sci. Rep.">
        <title>Orb-weaving spider Araneus ventricosus genome elucidates the spidroin gene catalogue.</title>
        <authorList>
            <person name="Kono N."/>
            <person name="Nakamura H."/>
            <person name="Ohtoshi R."/>
            <person name="Moran D.A.P."/>
            <person name="Shinohara A."/>
            <person name="Yoshida Y."/>
            <person name="Fujiwara M."/>
            <person name="Mori M."/>
            <person name="Tomita M."/>
            <person name="Arakawa K."/>
        </authorList>
    </citation>
    <scope>NUCLEOTIDE SEQUENCE [LARGE SCALE GENOMIC DNA]</scope>
</reference>
<sequence length="110" mass="12474">MHFASFQSSVFNSKGVSYVEMKTFNPAFELEGPSTNSAQTFTSLQHIHCTFKSERNCSSYTKINYQNEKPITGPSQHNNRNKKNPADERCQGSPPAGILKFKSWDKFSMD</sequence>
<accession>A0A4Y2JLC4</accession>
<dbReference type="EMBL" id="BGPR01003680">
    <property type="protein sequence ID" value="GBM91181.1"/>
    <property type="molecule type" value="Genomic_DNA"/>
</dbReference>
<gene>
    <name evidence="2" type="ORF">AVEN_192310_1</name>
</gene>